<feature type="transmembrane region" description="Helical" evidence="9">
    <location>
        <begin position="43"/>
        <end position="65"/>
    </location>
</feature>
<proteinExistence type="inferred from homology"/>
<dbReference type="PANTHER" id="PTHR30413">
    <property type="entry name" value="INNER MEMBRANE TRANSPORT PERMEASE"/>
    <property type="match status" value="1"/>
</dbReference>
<keyword evidence="6 9" id="KW-0812">Transmembrane</keyword>
<keyword evidence="3 9" id="KW-0813">Transport</keyword>
<gene>
    <name evidence="11" type="ORF">FYC51_08355</name>
</gene>
<comment type="caution">
    <text evidence="11">The sequence shown here is derived from an EMBL/GenBank/DDBJ whole genome shotgun (WGS) entry which is preliminary data.</text>
</comment>
<dbReference type="Pfam" id="PF01061">
    <property type="entry name" value="ABC2_membrane"/>
    <property type="match status" value="1"/>
</dbReference>
<sequence>MRTTVITPPTRLPLPRWRELWEAREVALRFGQRDVVLRYRQTAIGVAWVLIQPLAAAGIFSIVFGGVAQLPTGGTPYFLFTFVSMLAWTLFASIVGRSAPSLVSNQALVSKVFFPRMLVPLSTVMSSLLDFAVGLGLGVVLLIVYGVNPGWAVLLLPVWVLLFVLLGLGIGLAASAWMVRYRDVAYVLPWIIQVGLFATPVAYSLDAVPANLEPLFLANPLTWLMEAFRFSMLGTEVPPAWQLIGAVVVSVVVFFAGAMVFQRNERSFADLI</sequence>
<dbReference type="PANTHER" id="PTHR30413:SF8">
    <property type="entry name" value="TRANSPORT PERMEASE PROTEIN"/>
    <property type="match status" value="1"/>
</dbReference>
<feature type="domain" description="ABC transmembrane type-2" evidence="10">
    <location>
        <begin position="44"/>
        <end position="264"/>
    </location>
</feature>
<comment type="similarity">
    <text evidence="2 9">Belongs to the ABC-2 integral membrane protein family.</text>
</comment>
<evidence type="ECO:0000256" key="3">
    <source>
        <dbReference type="ARBA" id="ARBA00022448"/>
    </source>
</evidence>
<evidence type="ECO:0000256" key="7">
    <source>
        <dbReference type="ARBA" id="ARBA00022989"/>
    </source>
</evidence>
<feature type="transmembrane region" description="Helical" evidence="9">
    <location>
        <begin position="77"/>
        <end position="96"/>
    </location>
</feature>
<protein>
    <recommendedName>
        <fullName evidence="9">Transport permease protein</fullName>
    </recommendedName>
</protein>
<reference evidence="11 12" key="1">
    <citation type="submission" date="2019-08" db="EMBL/GenBank/DDBJ databases">
        <authorList>
            <person name="Hu J."/>
        </authorList>
    </citation>
    <scope>NUCLEOTIDE SEQUENCE [LARGE SCALE GENOMIC DNA]</scope>
    <source>
        <strain evidence="11 12">NEAU-184</strain>
    </source>
</reference>
<evidence type="ECO:0000313" key="12">
    <source>
        <dbReference type="Proteomes" id="UP000325243"/>
    </source>
</evidence>
<evidence type="ECO:0000256" key="6">
    <source>
        <dbReference type="ARBA" id="ARBA00022692"/>
    </source>
</evidence>
<dbReference type="PROSITE" id="PS51012">
    <property type="entry name" value="ABC_TM2"/>
    <property type="match status" value="1"/>
</dbReference>
<dbReference type="GO" id="GO:0140359">
    <property type="term" value="F:ABC-type transporter activity"/>
    <property type="evidence" value="ECO:0007669"/>
    <property type="project" value="InterPro"/>
</dbReference>
<keyword evidence="12" id="KW-1185">Reference proteome</keyword>
<feature type="transmembrane region" description="Helical" evidence="9">
    <location>
        <begin position="240"/>
        <end position="261"/>
    </location>
</feature>
<dbReference type="GO" id="GO:0015920">
    <property type="term" value="P:lipopolysaccharide transport"/>
    <property type="evidence" value="ECO:0007669"/>
    <property type="project" value="TreeGrafter"/>
</dbReference>
<feature type="transmembrane region" description="Helical" evidence="9">
    <location>
        <begin position="117"/>
        <end position="145"/>
    </location>
</feature>
<name>A0A5S4V722_9MICO</name>
<dbReference type="Proteomes" id="UP000325243">
    <property type="component" value="Unassembled WGS sequence"/>
</dbReference>
<keyword evidence="7 9" id="KW-1133">Transmembrane helix</keyword>
<dbReference type="AlphaFoldDB" id="A0A5S4V722"/>
<dbReference type="RefSeq" id="WP_148733118.1">
    <property type="nucleotide sequence ID" value="NZ_VSSB01000001.1"/>
</dbReference>
<accession>A0A5S4V722</accession>
<evidence type="ECO:0000256" key="8">
    <source>
        <dbReference type="ARBA" id="ARBA00023136"/>
    </source>
</evidence>
<keyword evidence="5" id="KW-0997">Cell inner membrane</keyword>
<evidence type="ECO:0000313" key="11">
    <source>
        <dbReference type="EMBL" id="TYL53653.1"/>
    </source>
</evidence>
<dbReference type="EMBL" id="VSSB01000001">
    <property type="protein sequence ID" value="TYL53653.1"/>
    <property type="molecule type" value="Genomic_DNA"/>
</dbReference>
<evidence type="ECO:0000256" key="9">
    <source>
        <dbReference type="RuleBase" id="RU361157"/>
    </source>
</evidence>
<evidence type="ECO:0000256" key="2">
    <source>
        <dbReference type="ARBA" id="ARBA00007783"/>
    </source>
</evidence>
<evidence type="ECO:0000256" key="1">
    <source>
        <dbReference type="ARBA" id="ARBA00004429"/>
    </source>
</evidence>
<dbReference type="GO" id="GO:0005886">
    <property type="term" value="C:plasma membrane"/>
    <property type="evidence" value="ECO:0007669"/>
    <property type="project" value="UniProtKB-SubCell"/>
</dbReference>
<comment type="subcellular location">
    <subcellularLocation>
        <location evidence="1">Cell inner membrane</location>
        <topology evidence="1">Multi-pass membrane protein</topology>
    </subcellularLocation>
    <subcellularLocation>
        <location evidence="9">Cell membrane</location>
        <topology evidence="9">Multi-pass membrane protein</topology>
    </subcellularLocation>
</comment>
<dbReference type="InterPro" id="IPR047817">
    <property type="entry name" value="ABC2_TM_bact-type"/>
</dbReference>
<keyword evidence="8 9" id="KW-0472">Membrane</keyword>
<evidence type="ECO:0000259" key="10">
    <source>
        <dbReference type="PROSITE" id="PS51012"/>
    </source>
</evidence>
<evidence type="ECO:0000256" key="4">
    <source>
        <dbReference type="ARBA" id="ARBA00022475"/>
    </source>
</evidence>
<dbReference type="InterPro" id="IPR013525">
    <property type="entry name" value="ABC2_TM"/>
</dbReference>
<keyword evidence="4 9" id="KW-1003">Cell membrane</keyword>
<feature type="transmembrane region" description="Helical" evidence="9">
    <location>
        <begin position="184"/>
        <end position="205"/>
    </location>
</feature>
<evidence type="ECO:0000256" key="5">
    <source>
        <dbReference type="ARBA" id="ARBA00022519"/>
    </source>
</evidence>
<organism evidence="11 12">
    <name type="scientific">Agromyces mariniharenae</name>
    <dbReference type="NCBI Taxonomy" id="2604423"/>
    <lineage>
        <taxon>Bacteria</taxon>
        <taxon>Bacillati</taxon>
        <taxon>Actinomycetota</taxon>
        <taxon>Actinomycetes</taxon>
        <taxon>Micrococcales</taxon>
        <taxon>Microbacteriaceae</taxon>
        <taxon>Agromyces</taxon>
    </lineage>
</organism>
<feature type="transmembrane region" description="Helical" evidence="9">
    <location>
        <begin position="151"/>
        <end position="177"/>
    </location>
</feature>